<dbReference type="GeneID" id="87809344"/>
<feature type="region of interest" description="Disordered" evidence="1">
    <location>
        <begin position="78"/>
        <end position="102"/>
    </location>
</feature>
<dbReference type="EMBL" id="CP086717">
    <property type="protein sequence ID" value="WOO82635.1"/>
    <property type="molecule type" value="Genomic_DNA"/>
</dbReference>
<dbReference type="AlphaFoldDB" id="A0AAF1BLU3"/>
<proteinExistence type="predicted"/>
<protein>
    <recommendedName>
        <fullName evidence="4">WW domain-containing protein</fullName>
    </recommendedName>
</protein>
<organism evidence="2 3">
    <name type="scientific">Vanrija pseudolonga</name>
    <dbReference type="NCBI Taxonomy" id="143232"/>
    <lineage>
        <taxon>Eukaryota</taxon>
        <taxon>Fungi</taxon>
        <taxon>Dikarya</taxon>
        <taxon>Basidiomycota</taxon>
        <taxon>Agaricomycotina</taxon>
        <taxon>Tremellomycetes</taxon>
        <taxon>Trichosporonales</taxon>
        <taxon>Trichosporonaceae</taxon>
        <taxon>Vanrija</taxon>
    </lineage>
</organism>
<evidence type="ECO:0000256" key="1">
    <source>
        <dbReference type="SAM" id="MobiDB-lite"/>
    </source>
</evidence>
<dbReference type="RefSeq" id="XP_062628667.1">
    <property type="nucleotide sequence ID" value="XM_062772683.1"/>
</dbReference>
<gene>
    <name evidence="2" type="ORF">LOC62_04G006117</name>
</gene>
<name>A0AAF1BLU3_9TREE</name>
<accession>A0AAF1BLU3</accession>
<evidence type="ECO:0000313" key="3">
    <source>
        <dbReference type="Proteomes" id="UP000827549"/>
    </source>
</evidence>
<sequence length="200" mass="21584">MSVPLERVTSSGSILPAPWLRQWNEALGAYFYINPTTEPPTRQWAFPAPLGPDPNPYGTPPAGPPGAAATAATVVYLPPSPNPAAEARRGSSTEEATPLNTPDALHRAEERGARLAHGLDALHARRVEAHERVEERVHNVVSAIDDILHREHKATHAPTPSQYTQGQYRPVTPGYGYSEGGGSTGFTYQNCYDGRSARAQ</sequence>
<evidence type="ECO:0008006" key="4">
    <source>
        <dbReference type="Google" id="ProtNLM"/>
    </source>
</evidence>
<dbReference type="Proteomes" id="UP000827549">
    <property type="component" value="Chromosome 4"/>
</dbReference>
<keyword evidence="3" id="KW-1185">Reference proteome</keyword>
<evidence type="ECO:0000313" key="2">
    <source>
        <dbReference type="EMBL" id="WOO82635.1"/>
    </source>
</evidence>
<reference evidence="2" key="1">
    <citation type="submission" date="2023-10" db="EMBL/GenBank/DDBJ databases">
        <authorList>
            <person name="Noh H."/>
        </authorList>
    </citation>
    <scope>NUCLEOTIDE SEQUENCE</scope>
    <source>
        <strain evidence="2">DUCC4014</strain>
    </source>
</reference>